<proteinExistence type="predicted"/>
<name>A0A330LBS9_9BACT</name>
<evidence type="ECO:0000313" key="3">
    <source>
        <dbReference type="Proteomes" id="UP000248168"/>
    </source>
</evidence>
<dbReference type="Gene3D" id="1.10.260.40">
    <property type="entry name" value="lambda repressor-like DNA-binding domains"/>
    <property type="match status" value="1"/>
</dbReference>
<dbReference type="InterPro" id="IPR010982">
    <property type="entry name" value="Lambda_DNA-bd_dom_sf"/>
</dbReference>
<keyword evidence="3" id="KW-1185">Reference proteome</keyword>
<protein>
    <recommendedName>
        <fullName evidence="1">HigA2-like helix-turn-helix domain-containing protein</fullName>
    </recommendedName>
</protein>
<dbReference type="EMBL" id="OUNR01000019">
    <property type="protein sequence ID" value="SPP66377.1"/>
    <property type="molecule type" value="Genomic_DNA"/>
</dbReference>
<evidence type="ECO:0000313" key="2">
    <source>
        <dbReference type="EMBL" id="SPP66377.1"/>
    </source>
</evidence>
<dbReference type="Proteomes" id="UP000248168">
    <property type="component" value="Unassembled WGS sequence"/>
</dbReference>
<dbReference type="AlphaFoldDB" id="A0A330LBS9"/>
<organism evidence="2 3">
    <name type="scientific">Nitrospira lenta</name>
    <dbReference type="NCBI Taxonomy" id="1436998"/>
    <lineage>
        <taxon>Bacteria</taxon>
        <taxon>Pseudomonadati</taxon>
        <taxon>Nitrospirota</taxon>
        <taxon>Nitrospiria</taxon>
        <taxon>Nitrospirales</taxon>
        <taxon>Nitrospiraceae</taxon>
        <taxon>Nitrospira</taxon>
    </lineage>
</organism>
<sequence>MVCFHGQTERRRDNVIQMKEDIIRGSGNVYQDLNIPYADVRQFKAILAAEIIKALDKKELSVRKAQGLTRVPAADFSRIRTADLERFTSDRLMMILNKLGSRVEVSVKVKERKREAVHV</sequence>
<feature type="domain" description="HigA2-like helix-turn-helix" evidence="1">
    <location>
        <begin position="29"/>
        <end position="108"/>
    </location>
</feature>
<dbReference type="SUPFAM" id="SSF47413">
    <property type="entry name" value="lambda repressor-like DNA-binding domains"/>
    <property type="match status" value="1"/>
</dbReference>
<dbReference type="Pfam" id="PF13744">
    <property type="entry name" value="HTH_37"/>
    <property type="match status" value="1"/>
</dbReference>
<gene>
    <name evidence="2" type="ORF">NITLEN_60180</name>
</gene>
<dbReference type="InterPro" id="IPR039554">
    <property type="entry name" value="HigA2-like_HTH"/>
</dbReference>
<dbReference type="GO" id="GO:0003677">
    <property type="term" value="F:DNA binding"/>
    <property type="evidence" value="ECO:0007669"/>
    <property type="project" value="InterPro"/>
</dbReference>
<accession>A0A330LBS9</accession>
<reference evidence="3" key="1">
    <citation type="submission" date="2018-04" db="EMBL/GenBank/DDBJ databases">
        <authorList>
            <person name="Lucker S."/>
            <person name="Sakoula D."/>
        </authorList>
    </citation>
    <scope>NUCLEOTIDE SEQUENCE [LARGE SCALE GENOMIC DNA]</scope>
</reference>
<dbReference type="InParanoid" id="A0A330LBS9"/>
<evidence type="ECO:0000259" key="1">
    <source>
        <dbReference type="Pfam" id="PF13744"/>
    </source>
</evidence>